<feature type="transmembrane region" description="Helical" evidence="1">
    <location>
        <begin position="20"/>
        <end position="40"/>
    </location>
</feature>
<sequence length="219" mass="22453">MPERGPVSDSVDDAGQRARYWPIPVLRAVPAAVVALVITFSSNHAAGYGLLLFGGFVIVDALVLGWAALRRMPFDERSRPTTLAQAVVSLAAGVAALATNGVGLAAFITVVVGWAVLTGALELAQGVRARGRSPFARDWTTIGGLTLLLAVAFLLTPPDYSQQLGGVEQVTGTLDAAVVLVGLLGAYLAIAAVFHVIAGLSHKWGTTAPAAAPDGAPHA</sequence>
<dbReference type="STRING" id="465820.NS263_02330"/>
<reference evidence="2 3" key="1">
    <citation type="journal article" date="2016" name="Front. Microbiol.">
        <title>Genomic Resource of Rice Seed Associated Bacteria.</title>
        <authorList>
            <person name="Midha S."/>
            <person name="Bansal K."/>
            <person name="Sharma S."/>
            <person name="Kumar N."/>
            <person name="Patil P.P."/>
            <person name="Chaudhry V."/>
            <person name="Patil P.B."/>
        </authorList>
    </citation>
    <scope>NUCLEOTIDE SEQUENCE [LARGE SCALE GENOMIC DNA]</scope>
    <source>
        <strain evidence="2 3">NS359</strain>
    </source>
</reference>
<dbReference type="OrthoDB" id="5126240at2"/>
<keyword evidence="1" id="KW-0472">Membrane</keyword>
<feature type="transmembrane region" description="Helical" evidence="1">
    <location>
        <begin position="46"/>
        <end position="69"/>
    </location>
</feature>
<feature type="transmembrane region" description="Helical" evidence="1">
    <location>
        <begin position="136"/>
        <end position="156"/>
    </location>
</feature>
<proteinExistence type="predicted"/>
<dbReference type="InterPro" id="IPR005325">
    <property type="entry name" value="DUF308_memb"/>
</dbReference>
<name>A0A147DMF0_9MICO</name>
<protein>
    <recommendedName>
        <fullName evidence="4">Acyl-CoA synthetase</fullName>
    </recommendedName>
</protein>
<accession>A0A147DMF0</accession>
<gene>
    <name evidence="2" type="ORF">NS359_15680</name>
</gene>
<keyword evidence="1" id="KW-0812">Transmembrane</keyword>
<organism evidence="2 3">
    <name type="scientific">Curtobacterium oceanosedimentum</name>
    <dbReference type="NCBI Taxonomy" id="465820"/>
    <lineage>
        <taxon>Bacteria</taxon>
        <taxon>Bacillati</taxon>
        <taxon>Actinomycetota</taxon>
        <taxon>Actinomycetes</taxon>
        <taxon>Micrococcales</taxon>
        <taxon>Microbacteriaceae</taxon>
        <taxon>Curtobacterium</taxon>
    </lineage>
</organism>
<comment type="caution">
    <text evidence="2">The sequence shown here is derived from an EMBL/GenBank/DDBJ whole genome shotgun (WGS) entry which is preliminary data.</text>
</comment>
<feature type="transmembrane region" description="Helical" evidence="1">
    <location>
        <begin position="104"/>
        <end position="124"/>
    </location>
</feature>
<dbReference type="AlphaFoldDB" id="A0A147DMF0"/>
<evidence type="ECO:0000313" key="2">
    <source>
        <dbReference type="EMBL" id="KTR46304.1"/>
    </source>
</evidence>
<feature type="transmembrane region" description="Helical" evidence="1">
    <location>
        <begin position="176"/>
        <end position="197"/>
    </location>
</feature>
<evidence type="ECO:0000313" key="3">
    <source>
        <dbReference type="Proteomes" id="UP000072763"/>
    </source>
</evidence>
<evidence type="ECO:0000256" key="1">
    <source>
        <dbReference type="SAM" id="Phobius"/>
    </source>
</evidence>
<keyword evidence="1" id="KW-1133">Transmembrane helix</keyword>
<dbReference type="EMBL" id="LDRC01000121">
    <property type="protein sequence ID" value="KTR46304.1"/>
    <property type="molecule type" value="Genomic_DNA"/>
</dbReference>
<dbReference type="PATRIC" id="fig|465820.4.peg.527"/>
<dbReference type="Pfam" id="PF03729">
    <property type="entry name" value="DUF308"/>
    <property type="match status" value="1"/>
</dbReference>
<dbReference type="Proteomes" id="UP000072763">
    <property type="component" value="Unassembled WGS sequence"/>
</dbReference>
<evidence type="ECO:0008006" key="4">
    <source>
        <dbReference type="Google" id="ProtNLM"/>
    </source>
</evidence>